<sequence>MASQAVASQASTYSTPIRIWIEVNGNCQVERRLRHTTVVPLEQMREDIEFHYAGFLGVKEFCGVSINCRHDIMDATKTTTDLLDEHGDGPYLRYVSLSDAFFSTGPDAQNRRDDQIGDRIRLHVPRVTEFLQKNEHVVGALVELLTNQQGWRLTEEQIAQFFLNNPIVAPTSGTDETDGGTTAEPKKDGPTQKTDDDTDEPKEAKKTDEPKEAKKTDEPKEAEETDETNDGALDESPCTANNKIKWKETHASSNADDGECHVRRVLRHLLALTFRHGPGPKCDCSFCSSSANFRSPTRRTNRTLLRCLGPAWLGRVREQLADWQVMDEADKAAQQQQKQGHKKPQKPDEHAEDDDGMSAELRRTTQSSSSASSLLNVAPDIVRQQLPAKPIGTDAPTTFPLLNASATTLSSSPAAEAATASSSAFNLHGGVRPEWFDRLFASTTHGAAATVAHRGVGGTTTTAFSSSTQQYFQHQQQQPKHRKRWPETADDEEEFGTTFVWEQLYATKMFQFEQDEAEEGENEQGGVAQHLREEAIRIGDKGNRLLKTLSNGSDEAADANSCVDYESNAAPEWADQGIADFATDSVSNTPCENRGFRVLNCDRFRLEPNETTLLDIAYNFLNAKVLVDAKVKRIIDTLTEEYREKLTKVLNSARNPMLDMRQLLDDLCLSPATFKSSALETMDSSLRRPSAADFKEPNESAAPSLSPSSAASLKKSPGREFSARHRNGGKMGAEEDDNNGTTPTTMAPSSPYYNSMFNIEDPVWKPIGPLDEHHWPAQFIGIRSGSKSRPAAAATGKKVSSSKAKKGE</sequence>
<dbReference type="InterPro" id="IPR037219">
    <property type="entry name" value="Peptidase_M41-like"/>
</dbReference>
<dbReference type="AlphaFoldDB" id="A0ABD2JK44"/>
<feature type="compositionally biased region" description="Low complexity" evidence="1">
    <location>
        <begin position="700"/>
        <end position="715"/>
    </location>
</feature>
<protein>
    <recommendedName>
        <fullName evidence="2">TMEM131L fifth Ig-like domain-containing protein</fullName>
    </recommendedName>
</protein>
<feature type="compositionally biased region" description="Acidic residues" evidence="1">
    <location>
        <begin position="220"/>
        <end position="233"/>
    </location>
</feature>
<feature type="compositionally biased region" description="Low complexity" evidence="1">
    <location>
        <begin position="791"/>
        <end position="802"/>
    </location>
</feature>
<comment type="caution">
    <text evidence="3">The sequence shown here is derived from an EMBL/GenBank/DDBJ whole genome shotgun (WGS) entry which is preliminary data.</text>
</comment>
<proteinExistence type="predicted"/>
<evidence type="ECO:0000259" key="2">
    <source>
        <dbReference type="Pfam" id="PF24501"/>
    </source>
</evidence>
<evidence type="ECO:0000313" key="3">
    <source>
        <dbReference type="EMBL" id="KAL3090996.1"/>
    </source>
</evidence>
<organism evidence="3 4">
    <name type="scientific">Heterodera trifolii</name>
    <dbReference type="NCBI Taxonomy" id="157864"/>
    <lineage>
        <taxon>Eukaryota</taxon>
        <taxon>Metazoa</taxon>
        <taxon>Ecdysozoa</taxon>
        <taxon>Nematoda</taxon>
        <taxon>Chromadorea</taxon>
        <taxon>Rhabditida</taxon>
        <taxon>Tylenchina</taxon>
        <taxon>Tylenchomorpha</taxon>
        <taxon>Tylenchoidea</taxon>
        <taxon>Heteroderidae</taxon>
        <taxon>Heteroderinae</taxon>
        <taxon>Heterodera</taxon>
    </lineage>
</organism>
<name>A0ABD2JK44_9BILA</name>
<dbReference type="EMBL" id="JBICBT010000952">
    <property type="protein sequence ID" value="KAL3090996.1"/>
    <property type="molecule type" value="Genomic_DNA"/>
</dbReference>
<evidence type="ECO:0000256" key="1">
    <source>
        <dbReference type="SAM" id="MobiDB-lite"/>
    </source>
</evidence>
<gene>
    <name evidence="3" type="ORF">niasHT_023596</name>
</gene>
<feature type="compositionally biased region" description="Basic and acidic residues" evidence="1">
    <location>
        <begin position="184"/>
        <end position="219"/>
    </location>
</feature>
<feature type="compositionally biased region" description="Low complexity" evidence="1">
    <location>
        <begin position="171"/>
        <end position="182"/>
    </location>
</feature>
<feature type="region of interest" description="Disordered" evidence="1">
    <location>
        <begin position="167"/>
        <end position="241"/>
    </location>
</feature>
<dbReference type="SUPFAM" id="SSF140990">
    <property type="entry name" value="FtsH protease domain-like"/>
    <property type="match status" value="1"/>
</dbReference>
<accession>A0ABD2JK44</accession>
<feature type="domain" description="TMEM131L fifth Ig-like" evidence="2">
    <location>
        <begin position="585"/>
        <end position="619"/>
    </location>
</feature>
<feature type="region of interest" description="Disordered" evidence="1">
    <location>
        <begin position="329"/>
        <end position="376"/>
    </location>
</feature>
<reference evidence="3 4" key="1">
    <citation type="submission" date="2024-10" db="EMBL/GenBank/DDBJ databases">
        <authorList>
            <person name="Kim D."/>
        </authorList>
    </citation>
    <scope>NUCLEOTIDE SEQUENCE [LARGE SCALE GENOMIC DNA]</scope>
    <source>
        <strain evidence="3">BH-2024</strain>
    </source>
</reference>
<dbReference type="Proteomes" id="UP001620626">
    <property type="component" value="Unassembled WGS sequence"/>
</dbReference>
<feature type="region of interest" description="Disordered" evidence="1">
    <location>
        <begin position="782"/>
        <end position="808"/>
    </location>
</feature>
<keyword evidence="4" id="KW-1185">Reference proteome</keyword>
<dbReference type="InterPro" id="IPR055437">
    <property type="entry name" value="TMEM131L_Ig_5"/>
</dbReference>
<feature type="region of interest" description="Disordered" evidence="1">
    <location>
        <begin position="680"/>
        <end position="747"/>
    </location>
</feature>
<evidence type="ECO:0000313" key="4">
    <source>
        <dbReference type="Proteomes" id="UP001620626"/>
    </source>
</evidence>
<dbReference type="Pfam" id="PF24501">
    <property type="entry name" value="Ig_TMEM131L_5"/>
    <property type="match status" value="1"/>
</dbReference>